<organism evidence="1 2">
    <name type="scientific">Gigaspora margarita</name>
    <dbReference type="NCBI Taxonomy" id="4874"/>
    <lineage>
        <taxon>Eukaryota</taxon>
        <taxon>Fungi</taxon>
        <taxon>Fungi incertae sedis</taxon>
        <taxon>Mucoromycota</taxon>
        <taxon>Glomeromycotina</taxon>
        <taxon>Glomeromycetes</taxon>
        <taxon>Diversisporales</taxon>
        <taxon>Gigasporaceae</taxon>
        <taxon>Gigaspora</taxon>
    </lineage>
</organism>
<sequence>MANDLKRDDCCDVLENVDKLMNEPDTISLVQPVDTRWETCLDAIKSALRCKSGIQITAIHPEPDLAINLKHQSSRVLSVLEEKRREESDPIYGVNPITDHEIREMMGNM</sequence>
<evidence type="ECO:0000313" key="2">
    <source>
        <dbReference type="Proteomes" id="UP000789901"/>
    </source>
</evidence>
<dbReference type="EMBL" id="CAJVQB010001411">
    <property type="protein sequence ID" value="CAG8534609.1"/>
    <property type="molecule type" value="Genomic_DNA"/>
</dbReference>
<evidence type="ECO:0000313" key="1">
    <source>
        <dbReference type="EMBL" id="CAG8534609.1"/>
    </source>
</evidence>
<keyword evidence="2" id="KW-1185">Reference proteome</keyword>
<dbReference type="Proteomes" id="UP000789901">
    <property type="component" value="Unassembled WGS sequence"/>
</dbReference>
<gene>
    <name evidence="1" type="ORF">GMARGA_LOCUS3787</name>
</gene>
<reference evidence="1 2" key="1">
    <citation type="submission" date="2021-06" db="EMBL/GenBank/DDBJ databases">
        <authorList>
            <person name="Kallberg Y."/>
            <person name="Tangrot J."/>
            <person name="Rosling A."/>
        </authorList>
    </citation>
    <scope>NUCLEOTIDE SEQUENCE [LARGE SCALE GENOMIC DNA]</scope>
    <source>
        <strain evidence="1 2">120-4 pot B 10/14</strain>
    </source>
</reference>
<accession>A0ABN7U8I9</accession>
<comment type="caution">
    <text evidence="1">The sequence shown here is derived from an EMBL/GenBank/DDBJ whole genome shotgun (WGS) entry which is preliminary data.</text>
</comment>
<name>A0ABN7U8I9_GIGMA</name>
<proteinExistence type="predicted"/>
<protein>
    <submittedName>
        <fullName evidence="1">23556_t:CDS:1</fullName>
    </submittedName>
</protein>